<evidence type="ECO:0000313" key="3">
    <source>
        <dbReference type="EMBL" id="KAF2186397.1"/>
    </source>
</evidence>
<dbReference type="SUPFAM" id="SSF52540">
    <property type="entry name" value="P-loop containing nucleoside triphosphate hydrolases"/>
    <property type="match status" value="1"/>
</dbReference>
<gene>
    <name evidence="3" type="ORF">K469DRAFT_526817</name>
</gene>
<organism evidence="3 4">
    <name type="scientific">Zopfia rhizophila CBS 207.26</name>
    <dbReference type="NCBI Taxonomy" id="1314779"/>
    <lineage>
        <taxon>Eukaryota</taxon>
        <taxon>Fungi</taxon>
        <taxon>Dikarya</taxon>
        <taxon>Ascomycota</taxon>
        <taxon>Pezizomycotina</taxon>
        <taxon>Dothideomycetes</taxon>
        <taxon>Dothideomycetes incertae sedis</taxon>
        <taxon>Zopfiaceae</taxon>
        <taxon>Zopfia</taxon>
    </lineage>
</organism>
<dbReference type="Proteomes" id="UP000800200">
    <property type="component" value="Unassembled WGS sequence"/>
</dbReference>
<feature type="non-terminal residue" evidence="3">
    <location>
        <position position="1"/>
    </location>
</feature>
<sequence length="228" mass="25807">ERRALTEWLSPLNFFVKQADVLGLRVEGTGQWLLESEQFKSWVSGSKKTLWCSGIPGAGKTVLASIVVDHLQKSFPGDDTGIAFAYCNHQERIKQTPVNLIGSLLKQLAQARPLIYDRLKPLYKKHQNYNTCPTLSEISTALRDEIAHYSNVFVIIDALDECPEHNGFRDTLLMELGSLSRYVKLLVTSRPHISIEYDIEGAIPLEIQASDGDLRKYLQDRLARSHRL</sequence>
<keyword evidence="4" id="KW-1185">Reference proteome</keyword>
<dbReference type="PANTHER" id="PTHR10039">
    <property type="entry name" value="AMELOGENIN"/>
    <property type="match status" value="1"/>
</dbReference>
<dbReference type="AlphaFoldDB" id="A0A6A6E366"/>
<evidence type="ECO:0000313" key="4">
    <source>
        <dbReference type="Proteomes" id="UP000800200"/>
    </source>
</evidence>
<proteinExistence type="predicted"/>
<feature type="domain" description="Nephrocystin 3-like N-terminal" evidence="2">
    <location>
        <begin position="28"/>
        <end position="190"/>
    </location>
</feature>
<protein>
    <recommendedName>
        <fullName evidence="2">Nephrocystin 3-like N-terminal domain-containing protein</fullName>
    </recommendedName>
</protein>
<dbReference type="InterPro" id="IPR027417">
    <property type="entry name" value="P-loop_NTPase"/>
</dbReference>
<dbReference type="Pfam" id="PF24883">
    <property type="entry name" value="NPHP3_N"/>
    <property type="match status" value="1"/>
</dbReference>
<dbReference type="Gene3D" id="3.40.50.300">
    <property type="entry name" value="P-loop containing nucleotide triphosphate hydrolases"/>
    <property type="match status" value="1"/>
</dbReference>
<evidence type="ECO:0000259" key="2">
    <source>
        <dbReference type="Pfam" id="PF24883"/>
    </source>
</evidence>
<dbReference type="PANTHER" id="PTHR10039:SF15">
    <property type="entry name" value="NACHT DOMAIN-CONTAINING PROTEIN"/>
    <property type="match status" value="1"/>
</dbReference>
<reference evidence="3" key="1">
    <citation type="journal article" date="2020" name="Stud. Mycol.">
        <title>101 Dothideomycetes genomes: a test case for predicting lifestyles and emergence of pathogens.</title>
        <authorList>
            <person name="Haridas S."/>
            <person name="Albert R."/>
            <person name="Binder M."/>
            <person name="Bloem J."/>
            <person name="Labutti K."/>
            <person name="Salamov A."/>
            <person name="Andreopoulos B."/>
            <person name="Baker S."/>
            <person name="Barry K."/>
            <person name="Bills G."/>
            <person name="Bluhm B."/>
            <person name="Cannon C."/>
            <person name="Castanera R."/>
            <person name="Culley D."/>
            <person name="Daum C."/>
            <person name="Ezra D."/>
            <person name="Gonzalez J."/>
            <person name="Henrissat B."/>
            <person name="Kuo A."/>
            <person name="Liang C."/>
            <person name="Lipzen A."/>
            <person name="Lutzoni F."/>
            <person name="Magnuson J."/>
            <person name="Mondo S."/>
            <person name="Nolan M."/>
            <person name="Ohm R."/>
            <person name="Pangilinan J."/>
            <person name="Park H.-J."/>
            <person name="Ramirez L."/>
            <person name="Alfaro M."/>
            <person name="Sun H."/>
            <person name="Tritt A."/>
            <person name="Yoshinaga Y."/>
            <person name="Zwiers L.-H."/>
            <person name="Turgeon B."/>
            <person name="Goodwin S."/>
            <person name="Spatafora J."/>
            <person name="Crous P."/>
            <person name="Grigoriev I."/>
        </authorList>
    </citation>
    <scope>NUCLEOTIDE SEQUENCE</scope>
    <source>
        <strain evidence="3">CBS 207.26</strain>
    </source>
</reference>
<evidence type="ECO:0000256" key="1">
    <source>
        <dbReference type="ARBA" id="ARBA00022737"/>
    </source>
</evidence>
<name>A0A6A6E366_9PEZI</name>
<accession>A0A6A6E366</accession>
<dbReference type="OrthoDB" id="3792703at2759"/>
<dbReference type="InterPro" id="IPR056884">
    <property type="entry name" value="NPHP3-like_N"/>
</dbReference>
<dbReference type="EMBL" id="ML994630">
    <property type="protein sequence ID" value="KAF2186397.1"/>
    <property type="molecule type" value="Genomic_DNA"/>
</dbReference>
<keyword evidence="1" id="KW-0677">Repeat</keyword>
<feature type="non-terminal residue" evidence="3">
    <location>
        <position position="228"/>
    </location>
</feature>